<dbReference type="AlphaFoldDB" id="A0ABD0U0R1"/>
<comment type="caution">
    <text evidence="2">The sequence shown here is derived from an EMBL/GenBank/DDBJ whole genome shotgun (WGS) entry which is preliminary data.</text>
</comment>
<gene>
    <name evidence="2" type="ORF">M5K25_023876</name>
</gene>
<dbReference type="Proteomes" id="UP001552299">
    <property type="component" value="Unassembled WGS sequence"/>
</dbReference>
<evidence type="ECO:0000313" key="2">
    <source>
        <dbReference type="EMBL" id="KAL0905454.1"/>
    </source>
</evidence>
<feature type="compositionally biased region" description="Basic residues" evidence="1">
    <location>
        <begin position="17"/>
        <end position="29"/>
    </location>
</feature>
<accession>A0ABD0U0R1</accession>
<proteinExistence type="predicted"/>
<reference evidence="2 3" key="1">
    <citation type="journal article" date="2024" name="Plant Biotechnol. J.">
        <title>Dendrobium thyrsiflorum genome and its molecular insights into genes involved in important horticultural traits.</title>
        <authorList>
            <person name="Chen B."/>
            <person name="Wang J.Y."/>
            <person name="Zheng P.J."/>
            <person name="Li K.L."/>
            <person name="Liang Y.M."/>
            <person name="Chen X.F."/>
            <person name="Zhang C."/>
            <person name="Zhao X."/>
            <person name="He X."/>
            <person name="Zhang G.Q."/>
            <person name="Liu Z.J."/>
            <person name="Xu Q."/>
        </authorList>
    </citation>
    <scope>NUCLEOTIDE SEQUENCE [LARGE SCALE GENOMIC DNA]</scope>
    <source>
        <strain evidence="2">GZMU011</strain>
    </source>
</reference>
<evidence type="ECO:0000313" key="3">
    <source>
        <dbReference type="Proteomes" id="UP001552299"/>
    </source>
</evidence>
<feature type="region of interest" description="Disordered" evidence="1">
    <location>
        <begin position="1"/>
        <end position="36"/>
    </location>
</feature>
<organism evidence="2 3">
    <name type="scientific">Dendrobium thyrsiflorum</name>
    <name type="common">Pinecone-like raceme dendrobium</name>
    <name type="synonym">Orchid</name>
    <dbReference type="NCBI Taxonomy" id="117978"/>
    <lineage>
        <taxon>Eukaryota</taxon>
        <taxon>Viridiplantae</taxon>
        <taxon>Streptophyta</taxon>
        <taxon>Embryophyta</taxon>
        <taxon>Tracheophyta</taxon>
        <taxon>Spermatophyta</taxon>
        <taxon>Magnoliopsida</taxon>
        <taxon>Liliopsida</taxon>
        <taxon>Asparagales</taxon>
        <taxon>Orchidaceae</taxon>
        <taxon>Epidendroideae</taxon>
        <taxon>Malaxideae</taxon>
        <taxon>Dendrobiinae</taxon>
        <taxon>Dendrobium</taxon>
    </lineage>
</organism>
<dbReference type="EMBL" id="JANQDX010000018">
    <property type="protein sequence ID" value="KAL0905454.1"/>
    <property type="molecule type" value="Genomic_DNA"/>
</dbReference>
<feature type="compositionally biased region" description="Basic and acidic residues" evidence="1">
    <location>
        <begin position="1"/>
        <end position="16"/>
    </location>
</feature>
<protein>
    <submittedName>
        <fullName evidence="2">Uncharacterized protein</fullName>
    </submittedName>
</protein>
<sequence>MPSHVRARDVGPDLHHIKAPRPSRKHSASRHAEPSCASIDQTASYVPKHFLTLEDVLVGPRMSMNVPFLFRDSREDIQGPRMSDFTGYSAPDPFTEFSFQVDLHGSFWPGEPSRVGSFWPGESSGAGVASPTKLPDMPSYTHTILELALVATTAYLEANPADSTSSSSSFPAVPEGADYVSEIRWHAPIALKPWHIARLGLKGSEMLYWETLCRKAEFHIRRLQPLSILRTRVSLPELQEKVVGHRAAVDVAHDQFNKSIEALKRHCQSSSSMAGEIERLTSRVKDLWRDIKQVMSQKSDLQEGHDRRDRLIKREQLRNEMLHQALLAAKTALTQAVKELHAVEVEYQTLVEIVSQLGDL</sequence>
<keyword evidence="3" id="KW-1185">Reference proteome</keyword>
<evidence type="ECO:0000256" key="1">
    <source>
        <dbReference type="SAM" id="MobiDB-lite"/>
    </source>
</evidence>
<name>A0ABD0U0R1_DENTH</name>